<proteinExistence type="predicted"/>
<evidence type="ECO:0000313" key="2">
    <source>
        <dbReference type="EMBL" id="MBV7380682.1"/>
    </source>
</evidence>
<evidence type="ECO:0000256" key="1">
    <source>
        <dbReference type="ARBA" id="ARBA00023239"/>
    </source>
</evidence>
<gene>
    <name evidence="2" type="ORF">KJP28_17285</name>
</gene>
<dbReference type="Pfam" id="PF04752">
    <property type="entry name" value="ChaC"/>
    <property type="match status" value="1"/>
</dbReference>
<dbReference type="InterPro" id="IPR013024">
    <property type="entry name" value="GGCT-like"/>
</dbReference>
<dbReference type="RefSeq" id="WP_218393876.1">
    <property type="nucleotide sequence ID" value="NZ_JAHUZE010000004.1"/>
</dbReference>
<keyword evidence="3" id="KW-1185">Reference proteome</keyword>
<organism evidence="2 3">
    <name type="scientific">Maritimibacter dapengensis</name>
    <dbReference type="NCBI Taxonomy" id="2836868"/>
    <lineage>
        <taxon>Bacteria</taxon>
        <taxon>Pseudomonadati</taxon>
        <taxon>Pseudomonadota</taxon>
        <taxon>Alphaproteobacteria</taxon>
        <taxon>Rhodobacterales</taxon>
        <taxon>Roseobacteraceae</taxon>
        <taxon>Maritimibacter</taxon>
    </lineage>
</organism>
<dbReference type="Proteomes" id="UP000756530">
    <property type="component" value="Unassembled WGS sequence"/>
</dbReference>
<comment type="caution">
    <text evidence="2">The sequence shown here is derived from an EMBL/GenBank/DDBJ whole genome shotgun (WGS) entry which is preliminary data.</text>
</comment>
<dbReference type="CDD" id="cd06661">
    <property type="entry name" value="GGCT_like"/>
    <property type="match status" value="1"/>
</dbReference>
<dbReference type="InterPro" id="IPR006840">
    <property type="entry name" value="ChaC"/>
</dbReference>
<sequence length="188" mass="21318">MPDPYFFGYGSLVNRRTHTYPNSHAARVTGWRRAWRKNAALDRCVLSVVPAPEDYVDGLIASVPGSDWAALDERERHYLRHDVSQMVRYPIDKALDVALYATDPQVFLNPTEDDIVLLTYIDVVVQGLLAEFGPVGVDHFFEATQGWEITVLDDRTAPIYPRHQKLVAEETALVDAWISRLELRVIGP</sequence>
<keyword evidence="1" id="KW-0456">Lyase</keyword>
<evidence type="ECO:0000313" key="3">
    <source>
        <dbReference type="Proteomes" id="UP000756530"/>
    </source>
</evidence>
<accession>A0ABS6T609</accession>
<name>A0ABS6T609_9RHOB</name>
<reference evidence="2 3" key="1">
    <citation type="submission" date="2021-05" db="EMBL/GenBank/DDBJ databases">
        <title>Culturable bacteria isolated from Daya Bay.</title>
        <authorList>
            <person name="Zheng W."/>
            <person name="Yu S."/>
            <person name="Huang Y."/>
        </authorList>
    </citation>
    <scope>NUCLEOTIDE SEQUENCE [LARGE SCALE GENOMIC DNA]</scope>
    <source>
        <strain evidence="2 3">DP4N28-5</strain>
    </source>
</reference>
<dbReference type="EMBL" id="JAHUZE010000004">
    <property type="protein sequence ID" value="MBV7380682.1"/>
    <property type="molecule type" value="Genomic_DNA"/>
</dbReference>
<protein>
    <submittedName>
        <fullName evidence="2">Gamma-glutamylcyclotransferase</fullName>
    </submittedName>
</protein>